<dbReference type="RefSeq" id="WP_200683411.1">
    <property type="nucleotide sequence ID" value="NZ_JAEPRQ010000001.1"/>
</dbReference>
<name>A0A934VX79_9RHOB</name>
<evidence type="ECO:0000259" key="1">
    <source>
        <dbReference type="Pfam" id="PF06527"/>
    </source>
</evidence>
<proteinExistence type="predicted"/>
<evidence type="ECO:0000313" key="2">
    <source>
        <dbReference type="EMBL" id="MBK4214712.1"/>
    </source>
</evidence>
<dbReference type="InterPro" id="IPR009492">
    <property type="entry name" value="TniQ"/>
</dbReference>
<gene>
    <name evidence="2" type="ORF">JJJ17_02105</name>
</gene>
<protein>
    <submittedName>
        <fullName evidence="2">TniQ family protein</fullName>
    </submittedName>
</protein>
<reference evidence="2" key="1">
    <citation type="submission" date="2021-01" db="EMBL/GenBank/DDBJ databases">
        <title>Paracoccus amoyensis sp. nov., isolated from the surface seawater along the coast of Xiamen Island, China.</title>
        <authorList>
            <person name="Lyu L."/>
        </authorList>
    </citation>
    <scope>NUCLEOTIDE SEQUENCE</scope>
    <source>
        <strain evidence="2">MJ17</strain>
    </source>
</reference>
<evidence type="ECO:0000313" key="3">
    <source>
        <dbReference type="Proteomes" id="UP000640485"/>
    </source>
</evidence>
<organism evidence="2 3">
    <name type="scientific">Paracoccus caeni</name>
    <dbReference type="NCBI Taxonomy" id="657651"/>
    <lineage>
        <taxon>Bacteria</taxon>
        <taxon>Pseudomonadati</taxon>
        <taxon>Pseudomonadota</taxon>
        <taxon>Alphaproteobacteria</taxon>
        <taxon>Rhodobacterales</taxon>
        <taxon>Paracoccaceae</taxon>
        <taxon>Paracoccus</taxon>
    </lineage>
</organism>
<sequence length="669" mass="73581">MTKDNLNVKAATAKSANYKILPLPVLVAAGPTETATSLASRLTLANGAPRMLTLCNEMSISHTALCHGASDAVERIAQLAATDPTNLLFHTPRLIRKGWFRIGNEDLKFSILLRRGGQICQLCIGENRDLDARLGPWQPSLWQISAFRRCPIHNIIYERPSFACKPDDFLDFARLIAGWIPEKIMPGPCGERELDAYLAKRIEVGAGQEWIDQQPLHVIHSCAEALGLAVRNGPGFRVRDASTLELISAGNEGIKWLATGKEGLLAILADLLAASGADRANYGKIYTTFLSCLIERRLDPDFDPIRDIVREFIRDHFYIPAETSLLGRICDTPRVYTVATAAKTFDVPISHLSRYLVRESRIVRQTRKNTISDVNTLVPVGVMRGAVMDVRKLSTLAVSRTVLGIDRFVMERLCEAGLLSPRLGSEDGGMPLYHLDDLLAFIHGLRKGLVPLPQACLDWKPITKIAARCHCSTAWLLQQVASKRLALGTSLKEPFRLDDFLVSLSEVKRLLLASPEGKVSAMEAAALLGVNAKTIHALAEAGFLESEKIDSRLANRDRLVIGVASLESFARCHVVLRALSGTRKSTYQATQDFIAAQNVHPLSLGQSARWIYLRKDIERIATRPGGEKLPRLLDAEDAKLRVIGERLSERNSQKRAALKASALGAGAQP</sequence>
<accession>A0A934VX79</accession>
<keyword evidence="3" id="KW-1185">Reference proteome</keyword>
<dbReference type="Proteomes" id="UP000640485">
    <property type="component" value="Unassembled WGS sequence"/>
</dbReference>
<dbReference type="AlphaFoldDB" id="A0A934VX79"/>
<feature type="domain" description="TniQ" evidence="1">
    <location>
        <begin position="26"/>
        <end position="155"/>
    </location>
</feature>
<dbReference type="Pfam" id="PF06527">
    <property type="entry name" value="TniQ"/>
    <property type="match status" value="1"/>
</dbReference>
<dbReference type="EMBL" id="JAEPRQ010000001">
    <property type="protein sequence ID" value="MBK4214712.1"/>
    <property type="molecule type" value="Genomic_DNA"/>
</dbReference>
<comment type="caution">
    <text evidence="2">The sequence shown here is derived from an EMBL/GenBank/DDBJ whole genome shotgun (WGS) entry which is preliminary data.</text>
</comment>